<feature type="compositionally biased region" description="Polar residues" evidence="3">
    <location>
        <begin position="219"/>
        <end position="231"/>
    </location>
</feature>
<dbReference type="InterPro" id="IPR011990">
    <property type="entry name" value="TPR-like_helical_dom_sf"/>
</dbReference>
<evidence type="ECO:0000256" key="2">
    <source>
        <dbReference type="ARBA" id="ARBA00022840"/>
    </source>
</evidence>
<dbReference type="InterPro" id="IPR027417">
    <property type="entry name" value="P-loop_NTPase"/>
</dbReference>
<dbReference type="CDD" id="cd06170">
    <property type="entry name" value="LuxR_C_like"/>
    <property type="match status" value="1"/>
</dbReference>
<dbReference type="Pfam" id="PF13191">
    <property type="entry name" value="AAA_16"/>
    <property type="match status" value="1"/>
</dbReference>
<dbReference type="GO" id="GO:0004016">
    <property type="term" value="F:adenylate cyclase activity"/>
    <property type="evidence" value="ECO:0007669"/>
    <property type="project" value="TreeGrafter"/>
</dbReference>
<dbReference type="InterPro" id="IPR036388">
    <property type="entry name" value="WH-like_DNA-bd_sf"/>
</dbReference>
<dbReference type="EMBL" id="JAEACQ010000148">
    <property type="protein sequence ID" value="MBL7626795.1"/>
    <property type="molecule type" value="Genomic_DNA"/>
</dbReference>
<dbReference type="PRINTS" id="PR00038">
    <property type="entry name" value="HTHLUXR"/>
</dbReference>
<dbReference type="Pfam" id="PF00196">
    <property type="entry name" value="GerE"/>
    <property type="match status" value="1"/>
</dbReference>
<evidence type="ECO:0000256" key="1">
    <source>
        <dbReference type="ARBA" id="ARBA00022741"/>
    </source>
</evidence>
<evidence type="ECO:0000256" key="3">
    <source>
        <dbReference type="SAM" id="MobiDB-lite"/>
    </source>
</evidence>
<dbReference type="SUPFAM" id="SSF52540">
    <property type="entry name" value="P-loop containing nucleoside triphosphate hydrolases"/>
    <property type="match status" value="1"/>
</dbReference>
<dbReference type="SUPFAM" id="SSF48452">
    <property type="entry name" value="TPR-like"/>
    <property type="match status" value="1"/>
</dbReference>
<gene>
    <name evidence="5" type="ORF">I7412_06345</name>
</gene>
<dbReference type="InterPro" id="IPR000792">
    <property type="entry name" value="Tscrpt_reg_LuxR_C"/>
</dbReference>
<accession>A0A937RAB7</accession>
<name>A0A937RAB7_9ACTN</name>
<dbReference type="PROSITE" id="PS50043">
    <property type="entry name" value="HTH_LUXR_2"/>
    <property type="match status" value="1"/>
</dbReference>
<dbReference type="GO" id="GO:0005737">
    <property type="term" value="C:cytoplasm"/>
    <property type="evidence" value="ECO:0007669"/>
    <property type="project" value="TreeGrafter"/>
</dbReference>
<dbReference type="PANTHER" id="PTHR16305">
    <property type="entry name" value="TESTICULAR SOLUBLE ADENYLYL CYCLASE"/>
    <property type="match status" value="1"/>
</dbReference>
<reference evidence="5" key="1">
    <citation type="submission" date="2020-12" db="EMBL/GenBank/DDBJ databases">
        <title>Genomic characterization of non-nitrogen-fixing Frankia strains.</title>
        <authorList>
            <person name="Carlos-Shanley C."/>
            <person name="Guerra T."/>
            <person name="Hahn D."/>
        </authorList>
    </citation>
    <scope>NUCLEOTIDE SEQUENCE</scope>
    <source>
        <strain evidence="5">CN6</strain>
    </source>
</reference>
<sequence length="1178" mass="121734">MAAIRAAVDQLSTTALSLRSQRTTSSTRVENRATTGSTRRPRFHWLEISGEAGIGKSRLIDELGDLADQRGHLVLRGQGSELERDIPFNVVVDALDDYLGSVDPDKLRTLGNARLDELATVFPALHPLGRTRTDTSELDRWQAYRAVRWLLELLAAERPVVLVLDDLHWADTASIELIAHLLRRPPSADVLLVLAYRPRQAPIALTAALEAAGDAIPTRTAQQASQQNSRTGAVDPGGTPGSADSPGAPGSAGPGATSAATVPRIRLGALSPADADALLGQGGDPAARARWYRQSGGNPFYLEQLARTSSLPSSVARPAAVPGGVGGGMGSGMGSGANLLGGGVEDDLLGGFADDDVPPAVAAAVGAEIAALPVLVRLFAQGAAVAGDAFDPELAAAAAGLPTAATPATGAAASGRGTGGADLSPLDAVDVLVGADVVRPTELPRRFAFRHPIVRHAVYVSAGPGWRLGAHARAAEALAARGAAAIARAHHVERSAPPGDEQAIALLTEAADASRMRAPATAARWYDAALRLLPAAPAAPARPAPAGATVGDATVGDATTGGATTGRATATRPRAGGDHSTDTDQAGLLLLRRIGLLSRLASALDASYQPERAHDVLNDILGLIPPSLPEQRAHVIALRSSVDHILGRHGEARALVLDALATTDPASRAGCLLRLQLVIDHFYTGEYEGMRRWQREAHPLAERLGDPALLAVSSGLLTGAEYMTDGVAGALRGVTEAARRYDLLTDDQVLPHLPMLAWLGWTEVYLERFTEAARHLNRVDALARRRGRGPTIAMVVVGQATLAGWRGRVPEAARLAEAAVESCLLAPHLPFLSWALALRCWTLTLTGDLSEALRVGAHAVAVARPETDTVSVLAGSHYAEALVEAGQPDRAIHELLAATGGEGLPRVEEAYRPYWYELLTRAELARTEGARPRGGPARRPVAPRAPAGPASRQPVPASGPAGLPAAWRWAELAERTAEGAGGGLPGRRASALRARAAVELASGAAKEAAAAALESAAAAERAGLPIESGRSLTLAGRALAAIGDTPAAVGELRRAEARLRAAGASRPGDEAARLLRQLGEKVARGGRPAGSSRAVEATAGGLGGGLRAVQASGAGAALAARLSARERQIAELVAAGQTNKQIAAQLFVSEKTVESHVTKVLAKLGVPSRAAVGAVLRS</sequence>
<evidence type="ECO:0000313" key="6">
    <source>
        <dbReference type="Proteomes" id="UP000604475"/>
    </source>
</evidence>
<keyword evidence="6" id="KW-1185">Reference proteome</keyword>
<keyword evidence="2" id="KW-0067">ATP-binding</keyword>
<dbReference type="InterPro" id="IPR016032">
    <property type="entry name" value="Sig_transdc_resp-reg_C-effctor"/>
</dbReference>
<dbReference type="GO" id="GO:0003677">
    <property type="term" value="F:DNA binding"/>
    <property type="evidence" value="ECO:0007669"/>
    <property type="project" value="InterPro"/>
</dbReference>
<feature type="domain" description="HTH luxR-type" evidence="4">
    <location>
        <begin position="1115"/>
        <end position="1178"/>
    </location>
</feature>
<feature type="compositionally biased region" description="Low complexity" evidence="3">
    <location>
        <begin position="540"/>
        <end position="574"/>
    </location>
</feature>
<keyword evidence="1" id="KW-0547">Nucleotide-binding</keyword>
<feature type="region of interest" description="Disordered" evidence="3">
    <location>
        <begin position="216"/>
        <end position="259"/>
    </location>
</feature>
<feature type="compositionally biased region" description="Low complexity" evidence="3">
    <location>
        <begin position="933"/>
        <end position="954"/>
    </location>
</feature>
<organism evidence="5 6">
    <name type="scientific">Frankia nepalensis</name>
    <dbReference type="NCBI Taxonomy" id="1836974"/>
    <lineage>
        <taxon>Bacteria</taxon>
        <taxon>Bacillati</taxon>
        <taxon>Actinomycetota</taxon>
        <taxon>Actinomycetes</taxon>
        <taxon>Frankiales</taxon>
        <taxon>Frankiaceae</taxon>
        <taxon>Frankia</taxon>
    </lineage>
</organism>
<dbReference type="Proteomes" id="UP000604475">
    <property type="component" value="Unassembled WGS sequence"/>
</dbReference>
<dbReference type="InterPro" id="IPR041664">
    <property type="entry name" value="AAA_16"/>
</dbReference>
<proteinExistence type="predicted"/>
<dbReference type="Gene3D" id="1.10.10.10">
    <property type="entry name" value="Winged helix-like DNA-binding domain superfamily/Winged helix DNA-binding domain"/>
    <property type="match status" value="1"/>
</dbReference>
<evidence type="ECO:0000313" key="5">
    <source>
        <dbReference type="EMBL" id="MBL7626795.1"/>
    </source>
</evidence>
<evidence type="ECO:0000259" key="4">
    <source>
        <dbReference type="PROSITE" id="PS50043"/>
    </source>
</evidence>
<feature type="compositionally biased region" description="Low complexity" evidence="3">
    <location>
        <begin position="241"/>
        <end position="259"/>
    </location>
</feature>
<protein>
    <submittedName>
        <fullName evidence="5">AAA family ATPase</fullName>
    </submittedName>
</protein>
<dbReference type="SMART" id="SM00421">
    <property type="entry name" value="HTH_LUXR"/>
    <property type="match status" value="1"/>
</dbReference>
<dbReference type="PANTHER" id="PTHR16305:SF35">
    <property type="entry name" value="TRANSCRIPTIONAL ACTIVATOR DOMAIN"/>
    <property type="match status" value="1"/>
</dbReference>
<dbReference type="AlphaFoldDB" id="A0A937RAB7"/>
<feature type="region of interest" description="Disordered" evidence="3">
    <location>
        <begin position="540"/>
        <end position="582"/>
    </location>
</feature>
<dbReference type="GO" id="GO:0005524">
    <property type="term" value="F:ATP binding"/>
    <property type="evidence" value="ECO:0007669"/>
    <property type="project" value="UniProtKB-KW"/>
</dbReference>
<dbReference type="GO" id="GO:0006355">
    <property type="term" value="P:regulation of DNA-templated transcription"/>
    <property type="evidence" value="ECO:0007669"/>
    <property type="project" value="InterPro"/>
</dbReference>
<dbReference type="Gene3D" id="1.25.40.10">
    <property type="entry name" value="Tetratricopeptide repeat domain"/>
    <property type="match status" value="1"/>
</dbReference>
<comment type="caution">
    <text evidence="5">The sequence shown here is derived from an EMBL/GenBank/DDBJ whole genome shotgun (WGS) entry which is preliminary data.</text>
</comment>
<dbReference type="SUPFAM" id="SSF46894">
    <property type="entry name" value="C-terminal effector domain of the bipartite response regulators"/>
    <property type="match status" value="1"/>
</dbReference>
<dbReference type="RefSeq" id="WP_203002392.1">
    <property type="nucleotide sequence ID" value="NZ_JADWYU010000104.1"/>
</dbReference>
<feature type="region of interest" description="Disordered" evidence="3">
    <location>
        <begin position="927"/>
        <end position="961"/>
    </location>
</feature>